<dbReference type="InterPro" id="IPR014016">
    <property type="entry name" value="UvrD-like_ATP-bd"/>
</dbReference>
<dbReference type="GO" id="GO:0043138">
    <property type="term" value="F:3'-5' DNA helicase activity"/>
    <property type="evidence" value="ECO:0007669"/>
    <property type="project" value="TreeGrafter"/>
</dbReference>
<dbReference type="PANTHER" id="PTHR11070">
    <property type="entry name" value="UVRD / RECB / PCRA DNA HELICASE FAMILY MEMBER"/>
    <property type="match status" value="1"/>
</dbReference>
<dbReference type="InterPro" id="IPR048228">
    <property type="entry name" value="HelD_bacillota"/>
</dbReference>
<dbReference type="GO" id="GO:0005524">
    <property type="term" value="F:ATP binding"/>
    <property type="evidence" value="ECO:0007669"/>
    <property type="project" value="UniProtKB-UniRule"/>
</dbReference>
<protein>
    <submittedName>
        <fullName evidence="7">DNA helicase</fullName>
    </submittedName>
</protein>
<comment type="caution">
    <text evidence="7">The sequence shown here is derived from an EMBL/GenBank/DDBJ whole genome shotgun (WGS) entry which is preliminary data.</text>
</comment>
<dbReference type="PROSITE" id="PS51198">
    <property type="entry name" value="UVRD_HELICASE_ATP_BIND"/>
    <property type="match status" value="1"/>
</dbReference>
<evidence type="ECO:0000256" key="3">
    <source>
        <dbReference type="ARBA" id="ARBA00022806"/>
    </source>
</evidence>
<dbReference type="InterPro" id="IPR000212">
    <property type="entry name" value="DNA_helicase_UvrD/REP"/>
</dbReference>
<evidence type="ECO:0000256" key="4">
    <source>
        <dbReference type="ARBA" id="ARBA00022840"/>
    </source>
</evidence>
<dbReference type="GO" id="GO:0003677">
    <property type="term" value="F:DNA binding"/>
    <property type="evidence" value="ECO:0007669"/>
    <property type="project" value="InterPro"/>
</dbReference>
<dbReference type="GO" id="GO:0000725">
    <property type="term" value="P:recombinational repair"/>
    <property type="evidence" value="ECO:0007669"/>
    <property type="project" value="TreeGrafter"/>
</dbReference>
<dbReference type="RefSeq" id="WP_066461314.1">
    <property type="nucleotide sequence ID" value="NZ_MATO01000003.1"/>
</dbReference>
<dbReference type="InterPro" id="IPR027785">
    <property type="entry name" value="UvrD-like_helicase_C"/>
</dbReference>
<dbReference type="PANTHER" id="PTHR11070:SF17">
    <property type="entry name" value="DNA HELICASE IV"/>
    <property type="match status" value="1"/>
</dbReference>
<feature type="domain" description="UvrD-like helicase ATP-binding" evidence="6">
    <location>
        <begin position="194"/>
        <end position="583"/>
    </location>
</feature>
<dbReference type="Gene3D" id="3.40.50.300">
    <property type="entry name" value="P-loop containing nucleotide triphosphate hydrolases"/>
    <property type="match status" value="3"/>
</dbReference>
<dbReference type="Proteomes" id="UP000093482">
    <property type="component" value="Unassembled WGS sequence"/>
</dbReference>
<dbReference type="OrthoDB" id="9787585at2"/>
<dbReference type="InterPro" id="IPR027417">
    <property type="entry name" value="P-loop_NTPase"/>
</dbReference>
<dbReference type="NCBIfam" id="NF041464">
    <property type="entry name" value="HelD_BACSU"/>
    <property type="match status" value="1"/>
</dbReference>
<evidence type="ECO:0000259" key="6">
    <source>
        <dbReference type="PROSITE" id="PS51198"/>
    </source>
</evidence>
<dbReference type="AlphaFoldDB" id="A0A1C0Z4D7"/>
<keyword evidence="8" id="KW-1185">Reference proteome</keyword>
<evidence type="ECO:0000256" key="2">
    <source>
        <dbReference type="ARBA" id="ARBA00022801"/>
    </source>
</evidence>
<sequence length="746" mass="86543">MQHEDFQSEQLYLHNARQYMEEILRDSARDLKTAQDNIRTSLADLDYLDSSLSYLNILANARFFEMAQTQQDSLLAVKNRPYFARIDFQRDGAVETEQLYIGKTSLFHRDTHEPIIVDWRSPVANVYYDGRLGHLSYDVRGEEYRGELHKKRQYKIEAGELLDIRDVDLTTTDELLQEALAGKADVRLTEIVSTIQKEQNDIMRAHLKQPIIVQGAAGSGKTTIALHRISYFLYTMGEHFNAKDLMILTPSKLFTNYIADVLPDLGVGNIRQTTYSDYVKAALKLKVKLAPDNVWLEQLIEEKPQPYEWLIALKGSLQFQQLLDRYVARLEHDMTAQFGDVFLEKYRIVKKARLQKLFAEEFAYLPIEKRLARIKKVLQADVKRKEKAVYDALSQRYEDTLDKILNGIRDQEKRRRLIFQYTDERDARLPQIKEEARTKTSTYMRRFKKVNVKAMYRELLTDPMLLAELAYDWTFEQQSQFLAFHQKEQWHADDLAALYYLTARIKGIDEAHKVKVVFIDEVQDYSVMQLAALQAGLETDMFTMVGDLAQGIHSYRSLTNWQDVQQLFPRVTYTTLQKSYRTTIDIMHVANDVLSKMEDDLPLVEPVVRRGEKPRFIARHTFDVETVANEVARMRQHSFRSIALICKSTSDAVDYAERLRDVLDVQLLTTDSELDQQKLLIVPSHLAKGLEFDAVIVTAFDVPFYDRPLDRKLLYVALTRAMHALTLIGPSTDAFLLNDATLVDEV</sequence>
<dbReference type="GO" id="GO:0016787">
    <property type="term" value="F:hydrolase activity"/>
    <property type="evidence" value="ECO:0007669"/>
    <property type="project" value="UniProtKB-UniRule"/>
</dbReference>
<proteinExistence type="predicted"/>
<organism evidence="7 8">
    <name type="scientific">Caryophanon latum</name>
    <dbReference type="NCBI Taxonomy" id="33977"/>
    <lineage>
        <taxon>Bacteria</taxon>
        <taxon>Bacillati</taxon>
        <taxon>Bacillota</taxon>
        <taxon>Bacilli</taxon>
        <taxon>Bacillales</taxon>
        <taxon>Caryophanaceae</taxon>
        <taxon>Caryophanon</taxon>
    </lineage>
</organism>
<keyword evidence="2 5" id="KW-0378">Hydrolase</keyword>
<dbReference type="Pfam" id="PF00580">
    <property type="entry name" value="UvrD-helicase"/>
    <property type="match status" value="1"/>
</dbReference>
<evidence type="ECO:0000313" key="7">
    <source>
        <dbReference type="EMBL" id="OCS94282.1"/>
    </source>
</evidence>
<gene>
    <name evidence="7" type="ORF">A6K76_04220</name>
</gene>
<dbReference type="SUPFAM" id="SSF52540">
    <property type="entry name" value="P-loop containing nucleoside triphosphate hydrolases"/>
    <property type="match status" value="1"/>
</dbReference>
<evidence type="ECO:0000256" key="1">
    <source>
        <dbReference type="ARBA" id="ARBA00022741"/>
    </source>
</evidence>
<keyword evidence="3 5" id="KW-0347">Helicase</keyword>
<evidence type="ECO:0000256" key="5">
    <source>
        <dbReference type="PROSITE-ProRule" id="PRU00560"/>
    </source>
</evidence>
<keyword evidence="1 5" id="KW-0547">Nucleotide-binding</keyword>
<evidence type="ECO:0000313" key="8">
    <source>
        <dbReference type="Proteomes" id="UP000093482"/>
    </source>
</evidence>
<keyword evidence="4 5" id="KW-0067">ATP-binding</keyword>
<dbReference type="GO" id="GO:0005829">
    <property type="term" value="C:cytosol"/>
    <property type="evidence" value="ECO:0007669"/>
    <property type="project" value="TreeGrafter"/>
</dbReference>
<accession>A0A1C0Z4D7</accession>
<reference evidence="7 8" key="1">
    <citation type="submission" date="2016-07" db="EMBL/GenBank/DDBJ databases">
        <title>Caryophanon latum genome sequencing.</title>
        <authorList>
            <person name="Verma A."/>
            <person name="Pal Y."/>
            <person name="Krishnamurthi S."/>
        </authorList>
    </citation>
    <scope>NUCLEOTIDE SEQUENCE [LARGE SCALE GENOMIC DNA]</scope>
    <source>
        <strain evidence="7 8">DSM 14151</strain>
    </source>
</reference>
<feature type="binding site" evidence="5">
    <location>
        <begin position="215"/>
        <end position="222"/>
    </location>
    <ligand>
        <name>ATP</name>
        <dbReference type="ChEBI" id="CHEBI:30616"/>
    </ligand>
</feature>
<dbReference type="EMBL" id="MATO01000003">
    <property type="protein sequence ID" value="OCS94282.1"/>
    <property type="molecule type" value="Genomic_DNA"/>
</dbReference>
<dbReference type="Pfam" id="PF13538">
    <property type="entry name" value="UvrD_C_2"/>
    <property type="match status" value="1"/>
</dbReference>
<name>A0A1C0Z4D7_9BACL</name>